<name>A0A521DMC1_9SPHI</name>
<proteinExistence type="predicted"/>
<keyword evidence="2" id="KW-1185">Reference proteome</keyword>
<gene>
    <name evidence="1" type="ORF">SAMN06265350_10778</name>
</gene>
<dbReference type="AlphaFoldDB" id="A0A521DMC1"/>
<protein>
    <submittedName>
        <fullName evidence="1">Uncharacterized protein</fullName>
    </submittedName>
</protein>
<dbReference type="EMBL" id="FXSZ01000007">
    <property type="protein sequence ID" value="SMO72090.1"/>
    <property type="molecule type" value="Genomic_DNA"/>
</dbReference>
<organism evidence="1 2">
    <name type="scientific">Solitalea koreensis</name>
    <dbReference type="NCBI Taxonomy" id="543615"/>
    <lineage>
        <taxon>Bacteria</taxon>
        <taxon>Pseudomonadati</taxon>
        <taxon>Bacteroidota</taxon>
        <taxon>Sphingobacteriia</taxon>
        <taxon>Sphingobacteriales</taxon>
        <taxon>Sphingobacteriaceae</taxon>
        <taxon>Solitalea</taxon>
    </lineage>
</organism>
<accession>A0A521DMC1</accession>
<evidence type="ECO:0000313" key="2">
    <source>
        <dbReference type="Proteomes" id="UP000315971"/>
    </source>
</evidence>
<sequence length="61" mass="6984">MLNNNLILTSFDVFLLFPAYFLLPELPAQGTDTHISSDYMCKQLLKANMSRRPFDYAPGDK</sequence>
<dbReference type="Proteomes" id="UP000315971">
    <property type="component" value="Unassembled WGS sequence"/>
</dbReference>
<evidence type="ECO:0000313" key="1">
    <source>
        <dbReference type="EMBL" id="SMO72090.1"/>
    </source>
</evidence>
<reference evidence="1 2" key="1">
    <citation type="submission" date="2017-05" db="EMBL/GenBank/DDBJ databases">
        <authorList>
            <person name="Varghese N."/>
            <person name="Submissions S."/>
        </authorList>
    </citation>
    <scope>NUCLEOTIDE SEQUENCE [LARGE SCALE GENOMIC DNA]</scope>
    <source>
        <strain evidence="1 2">DSM 21342</strain>
    </source>
</reference>